<dbReference type="SMART" id="SM00848">
    <property type="entry name" value="Inhibitor_I29"/>
    <property type="match status" value="1"/>
</dbReference>
<evidence type="ECO:0000256" key="3">
    <source>
        <dbReference type="ARBA" id="ARBA00022801"/>
    </source>
</evidence>
<evidence type="ECO:0000256" key="6">
    <source>
        <dbReference type="ARBA" id="ARBA00023180"/>
    </source>
</evidence>
<keyword evidence="12" id="KW-1185">Reference proteome</keyword>
<dbReference type="AlphaFoldDB" id="A0A0R0ITP6"/>
<dbReference type="SMART" id="SM00645">
    <property type="entry name" value="Pept_C1"/>
    <property type="match status" value="1"/>
</dbReference>
<keyword evidence="5" id="KW-1015">Disulfide bond</keyword>
<dbReference type="Gene3D" id="3.90.70.10">
    <property type="entry name" value="Cysteine proteinases"/>
    <property type="match status" value="1"/>
</dbReference>
<dbReference type="GO" id="GO:0051603">
    <property type="term" value="P:proteolysis involved in protein catabolic process"/>
    <property type="evidence" value="ECO:0000318"/>
    <property type="project" value="GO_Central"/>
</dbReference>
<evidence type="ECO:0000313" key="10">
    <source>
        <dbReference type="EMBL" id="KRH42868.1"/>
    </source>
</evidence>
<evidence type="ECO:0000259" key="9">
    <source>
        <dbReference type="SMART" id="SM00848"/>
    </source>
</evidence>
<dbReference type="InterPro" id="IPR038765">
    <property type="entry name" value="Papain-like_cys_pep_sf"/>
</dbReference>
<dbReference type="GO" id="GO:0005764">
    <property type="term" value="C:lysosome"/>
    <property type="evidence" value="ECO:0000318"/>
    <property type="project" value="GO_Central"/>
</dbReference>
<dbReference type="PANTHER" id="PTHR12411">
    <property type="entry name" value="CYSTEINE PROTEASE FAMILY C1-RELATED"/>
    <property type="match status" value="1"/>
</dbReference>
<gene>
    <name evidence="10" type="ORF">GLYMA_08G116400</name>
</gene>
<dbReference type="InterPro" id="IPR039417">
    <property type="entry name" value="Peptidase_C1A_papain-like"/>
</dbReference>
<dbReference type="GO" id="GO:0004197">
    <property type="term" value="F:cysteine-type endopeptidase activity"/>
    <property type="evidence" value="ECO:0000318"/>
    <property type="project" value="GO_Central"/>
</dbReference>
<feature type="signal peptide" evidence="7">
    <location>
        <begin position="1"/>
        <end position="17"/>
    </location>
</feature>
<dbReference type="GO" id="GO:0005615">
    <property type="term" value="C:extracellular space"/>
    <property type="evidence" value="ECO:0000318"/>
    <property type="project" value="GO_Central"/>
</dbReference>
<evidence type="ECO:0000256" key="7">
    <source>
        <dbReference type="SAM" id="SignalP"/>
    </source>
</evidence>
<keyword evidence="6" id="KW-0325">Glycoprotein</keyword>
<evidence type="ECO:0000256" key="5">
    <source>
        <dbReference type="ARBA" id="ARBA00023157"/>
    </source>
</evidence>
<dbReference type="InParanoid" id="A0A0R0ITP6"/>
<evidence type="ECO:0000256" key="4">
    <source>
        <dbReference type="ARBA" id="ARBA00022807"/>
    </source>
</evidence>
<reference evidence="10" key="3">
    <citation type="submission" date="2018-07" db="EMBL/GenBank/DDBJ databases">
        <title>WGS assembly of Glycine max.</title>
        <authorList>
            <person name="Schmutz J."/>
            <person name="Cannon S."/>
            <person name="Schlueter J."/>
            <person name="Ma J."/>
            <person name="Mitros T."/>
            <person name="Nelson W."/>
            <person name="Hyten D."/>
            <person name="Song Q."/>
            <person name="Thelen J."/>
            <person name="Cheng J."/>
            <person name="Xu D."/>
            <person name="Hellsten U."/>
            <person name="May G."/>
            <person name="Yu Y."/>
            <person name="Sakurai T."/>
            <person name="Umezawa T."/>
            <person name="Bhattacharyya M."/>
            <person name="Sandhu D."/>
            <person name="Valliyodan B."/>
            <person name="Lindquist E."/>
            <person name="Peto M."/>
            <person name="Grant D."/>
            <person name="Shu S."/>
            <person name="Goodstein D."/>
            <person name="Barry K."/>
            <person name="Futrell-Griggs M."/>
            <person name="Abernathy B."/>
            <person name="Du J."/>
            <person name="Tian Z."/>
            <person name="Zhu L."/>
            <person name="Gill N."/>
            <person name="Joshi T."/>
            <person name="Libault M."/>
            <person name="Sethuraman A."/>
            <person name="Zhang X."/>
            <person name="Shinozaki K."/>
            <person name="Nguyen H."/>
            <person name="Wing R."/>
            <person name="Cregan P."/>
            <person name="Specht J."/>
            <person name="Grimwood J."/>
            <person name="Rokhsar D."/>
            <person name="Stacey G."/>
            <person name="Shoemaker R."/>
            <person name="Jackson S."/>
        </authorList>
    </citation>
    <scope>NUCLEOTIDE SEQUENCE</scope>
    <source>
        <tissue evidence="10">Callus</tissue>
    </source>
</reference>
<evidence type="ECO:0000313" key="12">
    <source>
        <dbReference type="Proteomes" id="UP000008827"/>
    </source>
</evidence>
<dbReference type="EMBL" id="CM000841">
    <property type="protein sequence ID" value="KRH42868.1"/>
    <property type="molecule type" value="Genomic_DNA"/>
</dbReference>
<keyword evidence="7" id="KW-0732">Signal</keyword>
<dbReference type="Gramene" id="KRH42868">
    <property type="protein sequence ID" value="KRH42868"/>
    <property type="gene ID" value="GLYMA_08G116400"/>
</dbReference>
<evidence type="ECO:0000256" key="1">
    <source>
        <dbReference type="ARBA" id="ARBA00008455"/>
    </source>
</evidence>
<dbReference type="InterPro" id="IPR000668">
    <property type="entry name" value="Peptidase_C1A_C"/>
</dbReference>
<reference evidence="10 11" key="1">
    <citation type="journal article" date="2010" name="Nature">
        <title>Genome sequence of the palaeopolyploid soybean.</title>
        <authorList>
            <person name="Schmutz J."/>
            <person name="Cannon S.B."/>
            <person name="Schlueter J."/>
            <person name="Ma J."/>
            <person name="Mitros T."/>
            <person name="Nelson W."/>
            <person name="Hyten D.L."/>
            <person name="Song Q."/>
            <person name="Thelen J.J."/>
            <person name="Cheng J."/>
            <person name="Xu D."/>
            <person name="Hellsten U."/>
            <person name="May G.D."/>
            <person name="Yu Y."/>
            <person name="Sakurai T."/>
            <person name="Umezawa T."/>
            <person name="Bhattacharyya M.K."/>
            <person name="Sandhu D."/>
            <person name="Valliyodan B."/>
            <person name="Lindquist E."/>
            <person name="Peto M."/>
            <person name="Grant D."/>
            <person name="Shu S."/>
            <person name="Goodstein D."/>
            <person name="Barry K."/>
            <person name="Futrell-Griggs M."/>
            <person name="Abernathy B."/>
            <person name="Du J."/>
            <person name="Tian Z."/>
            <person name="Zhu L."/>
            <person name="Gill N."/>
            <person name="Joshi T."/>
            <person name="Libault M."/>
            <person name="Sethuraman A."/>
            <person name="Zhang X.-C."/>
            <person name="Shinozaki K."/>
            <person name="Nguyen H.T."/>
            <person name="Wing R.A."/>
            <person name="Cregan P."/>
            <person name="Specht J."/>
            <person name="Grimwood J."/>
            <person name="Rokhsar D."/>
            <person name="Stacey G."/>
            <person name="Shoemaker R.C."/>
            <person name="Jackson S.A."/>
        </authorList>
    </citation>
    <scope>NUCLEOTIDE SEQUENCE</scope>
    <source>
        <strain evidence="11">cv. Williams 82</strain>
        <tissue evidence="10">Callus</tissue>
    </source>
</reference>
<protein>
    <recommendedName>
        <fullName evidence="13">Cysteine proteinase</fullName>
    </recommendedName>
</protein>
<dbReference type="CDD" id="cd02248">
    <property type="entry name" value="Peptidase_C1A"/>
    <property type="match status" value="1"/>
</dbReference>
<feature type="domain" description="Cathepsin propeptide inhibitor" evidence="9">
    <location>
        <begin position="44"/>
        <end position="103"/>
    </location>
</feature>
<keyword evidence="4" id="KW-0788">Thiol protease</keyword>
<reference evidence="11" key="2">
    <citation type="submission" date="2018-02" db="UniProtKB">
        <authorList>
            <consortium name="EnsemblPlants"/>
        </authorList>
    </citation>
    <scope>IDENTIFICATION</scope>
    <source>
        <strain evidence="11">Williams 82</strain>
    </source>
</reference>
<dbReference type="FunFam" id="1.10.287.2250:FF:000007">
    <property type="entry name" value="P34 probable thiol protease"/>
    <property type="match status" value="1"/>
</dbReference>
<evidence type="ECO:0000259" key="8">
    <source>
        <dbReference type="SMART" id="SM00645"/>
    </source>
</evidence>
<evidence type="ECO:0008006" key="13">
    <source>
        <dbReference type="Google" id="ProtNLM"/>
    </source>
</evidence>
<feature type="domain" description="Peptidase C1A papain C-terminal" evidence="8">
    <location>
        <begin position="99"/>
        <end position="318"/>
    </location>
</feature>
<comment type="similarity">
    <text evidence="1">Belongs to the peptidase C1 family.</text>
</comment>
<dbReference type="Gene3D" id="1.10.287.2250">
    <property type="match status" value="1"/>
</dbReference>
<evidence type="ECO:0000313" key="11">
    <source>
        <dbReference type="EnsemblPlants" id="KRH42868"/>
    </source>
</evidence>
<accession>A0A0R0ITP6</accession>
<dbReference type="InterPro" id="IPR013128">
    <property type="entry name" value="Peptidase_C1A"/>
</dbReference>
<organism evidence="10">
    <name type="scientific">Glycine max</name>
    <name type="common">Soybean</name>
    <name type="synonym">Glycine hispida</name>
    <dbReference type="NCBI Taxonomy" id="3847"/>
    <lineage>
        <taxon>Eukaryota</taxon>
        <taxon>Viridiplantae</taxon>
        <taxon>Streptophyta</taxon>
        <taxon>Embryophyta</taxon>
        <taxon>Tracheophyta</taxon>
        <taxon>Spermatophyta</taxon>
        <taxon>Magnoliopsida</taxon>
        <taxon>eudicotyledons</taxon>
        <taxon>Gunneridae</taxon>
        <taxon>Pentapetalae</taxon>
        <taxon>rosids</taxon>
        <taxon>fabids</taxon>
        <taxon>Fabales</taxon>
        <taxon>Fabaceae</taxon>
        <taxon>Papilionoideae</taxon>
        <taxon>50 kb inversion clade</taxon>
        <taxon>NPAAA clade</taxon>
        <taxon>indigoferoid/millettioid clade</taxon>
        <taxon>Phaseoleae</taxon>
        <taxon>Glycine</taxon>
        <taxon>Glycine subgen. Soja</taxon>
    </lineage>
</organism>
<dbReference type="Pfam" id="PF08246">
    <property type="entry name" value="Inhibitor_I29"/>
    <property type="match status" value="1"/>
</dbReference>
<dbReference type="STRING" id="3847.A0A0R0ITP6"/>
<keyword evidence="2" id="KW-0645">Protease</keyword>
<dbReference type="Proteomes" id="UP000008827">
    <property type="component" value="Chromosome 8"/>
</dbReference>
<evidence type="ECO:0000256" key="2">
    <source>
        <dbReference type="ARBA" id="ARBA00022670"/>
    </source>
</evidence>
<keyword evidence="3" id="KW-0378">Hydrolase</keyword>
<dbReference type="InterPro" id="IPR013201">
    <property type="entry name" value="Prot_inhib_I29"/>
</dbReference>
<dbReference type="PaxDb" id="3847-GLYMA08G12280.2"/>
<feature type="chain" id="PRO_5014484140" description="Cysteine proteinase" evidence="7">
    <location>
        <begin position="18"/>
        <end position="341"/>
    </location>
</feature>
<dbReference type="Pfam" id="PF00112">
    <property type="entry name" value="Peptidase_C1"/>
    <property type="match status" value="1"/>
</dbReference>
<dbReference type="EnsemblPlants" id="KRH42868">
    <property type="protein sequence ID" value="KRH42868"/>
    <property type="gene ID" value="GLYMA_08G116400"/>
</dbReference>
<proteinExistence type="inferred from homology"/>
<name>A0A0R0ITP6_SOYBN</name>
<dbReference type="SMR" id="A0A0R0ITP6"/>
<dbReference type="SUPFAM" id="SSF54001">
    <property type="entry name" value="Cysteine proteinases"/>
    <property type="match status" value="1"/>
</dbReference>
<sequence>MGFLVLLLISLLGLSSSSSISTHRSILDLDLSKFTTQKQVSSLFQLWKSEHGRVYHNHEEEAKRLEIFKNNLNYIRDMNANRKSPHSHRLGLNKFADITPQEFSKKYLQAPKDVSQQIKMANKKMKKEQHSCDHPPASWDWSLSEQEITDCVYKANSCNGGYHFHAFEWVIENRGIATEVDYPYTAEDHGTCKANKTQNSVTIDNFGGLIISEHSTQPETDKALLSATLEQPISVAMDARDFHFYTGGIYDGGNCSSPYGINHFVLIVGYGSLDGVDYWIVKNSFGKDWGMDGYIWIQRNIANPIGVCAINFFASWPIKEKSETLVSARVKADQRVDYSPL</sequence>